<dbReference type="InterPro" id="IPR000719">
    <property type="entry name" value="Prot_kinase_dom"/>
</dbReference>
<dbReference type="SUPFAM" id="SSF56112">
    <property type="entry name" value="Protein kinase-like (PK-like)"/>
    <property type="match status" value="1"/>
</dbReference>
<evidence type="ECO:0000256" key="3">
    <source>
        <dbReference type="ARBA" id="ARBA00022679"/>
    </source>
</evidence>
<dbReference type="Pfam" id="PF00069">
    <property type="entry name" value="Pkinase"/>
    <property type="match status" value="1"/>
</dbReference>
<evidence type="ECO:0000256" key="8">
    <source>
        <dbReference type="ARBA" id="ARBA00048679"/>
    </source>
</evidence>
<dbReference type="InterPro" id="IPR008271">
    <property type="entry name" value="Ser/Thr_kinase_AS"/>
</dbReference>
<organism evidence="10 11">
    <name type="scientific">Penicillium salamii</name>
    <dbReference type="NCBI Taxonomy" id="1612424"/>
    <lineage>
        <taxon>Eukaryota</taxon>
        <taxon>Fungi</taxon>
        <taxon>Dikarya</taxon>
        <taxon>Ascomycota</taxon>
        <taxon>Pezizomycotina</taxon>
        <taxon>Eurotiomycetes</taxon>
        <taxon>Eurotiomycetidae</taxon>
        <taxon>Eurotiales</taxon>
        <taxon>Aspergillaceae</taxon>
        <taxon>Penicillium</taxon>
    </lineage>
</organism>
<evidence type="ECO:0000313" key="10">
    <source>
        <dbReference type="EMBL" id="CAG8383584.1"/>
    </source>
</evidence>
<gene>
    <name evidence="10" type="ORF">PSALAMII_LOCUS6298</name>
</gene>
<dbReference type="PANTHER" id="PTHR47634:SF9">
    <property type="entry name" value="PROTEIN KINASE DOMAIN-CONTAINING PROTEIN-RELATED"/>
    <property type="match status" value="1"/>
</dbReference>
<keyword evidence="3" id="KW-0808">Transferase</keyword>
<dbReference type="GO" id="GO:0005524">
    <property type="term" value="F:ATP binding"/>
    <property type="evidence" value="ECO:0007669"/>
    <property type="project" value="UniProtKB-KW"/>
</dbReference>
<evidence type="ECO:0000259" key="9">
    <source>
        <dbReference type="PROSITE" id="PS50011"/>
    </source>
</evidence>
<dbReference type="Proteomes" id="UP001152646">
    <property type="component" value="Unassembled WGS sequence"/>
</dbReference>
<dbReference type="InterPro" id="IPR011009">
    <property type="entry name" value="Kinase-like_dom_sf"/>
</dbReference>
<dbReference type="GO" id="GO:0050684">
    <property type="term" value="P:regulation of mRNA processing"/>
    <property type="evidence" value="ECO:0007669"/>
    <property type="project" value="TreeGrafter"/>
</dbReference>
<accession>A0A9W4JCB8</accession>
<dbReference type="InterPro" id="IPR051334">
    <property type="entry name" value="SRPK"/>
</dbReference>
<evidence type="ECO:0000256" key="2">
    <source>
        <dbReference type="ARBA" id="ARBA00022527"/>
    </source>
</evidence>
<keyword evidence="4" id="KW-0547">Nucleotide-binding</keyword>
<comment type="catalytic activity">
    <reaction evidence="8">
        <text>L-seryl-[protein] + ATP = O-phospho-L-seryl-[protein] + ADP + H(+)</text>
        <dbReference type="Rhea" id="RHEA:17989"/>
        <dbReference type="Rhea" id="RHEA-COMP:9863"/>
        <dbReference type="Rhea" id="RHEA-COMP:11604"/>
        <dbReference type="ChEBI" id="CHEBI:15378"/>
        <dbReference type="ChEBI" id="CHEBI:29999"/>
        <dbReference type="ChEBI" id="CHEBI:30616"/>
        <dbReference type="ChEBI" id="CHEBI:83421"/>
        <dbReference type="ChEBI" id="CHEBI:456216"/>
        <dbReference type="EC" id="2.7.11.1"/>
    </reaction>
</comment>
<dbReference type="EC" id="2.7.11.1" evidence="1"/>
<dbReference type="AlphaFoldDB" id="A0A9W4JCB8"/>
<keyword evidence="5" id="KW-0418">Kinase</keyword>
<keyword evidence="6" id="KW-0067">ATP-binding</keyword>
<dbReference type="PANTHER" id="PTHR47634">
    <property type="entry name" value="PROTEIN KINASE DOMAIN-CONTAINING PROTEIN-RELATED"/>
    <property type="match status" value="1"/>
</dbReference>
<feature type="domain" description="Protein kinase" evidence="9">
    <location>
        <begin position="63"/>
        <end position="418"/>
    </location>
</feature>
<protein>
    <recommendedName>
        <fullName evidence="1">non-specific serine/threonine protein kinase</fullName>
        <ecNumber evidence="1">2.7.11.1</ecNumber>
    </recommendedName>
</protein>
<evidence type="ECO:0000256" key="6">
    <source>
        <dbReference type="ARBA" id="ARBA00022840"/>
    </source>
</evidence>
<evidence type="ECO:0000313" key="11">
    <source>
        <dbReference type="Proteomes" id="UP001152646"/>
    </source>
</evidence>
<name>A0A9W4JCB8_9EURO</name>
<dbReference type="Gene3D" id="1.10.510.10">
    <property type="entry name" value="Transferase(Phosphotransferase) domain 1"/>
    <property type="match status" value="1"/>
</dbReference>
<dbReference type="PROSITE" id="PS50011">
    <property type="entry name" value="PROTEIN_KINASE_DOM"/>
    <property type="match status" value="1"/>
</dbReference>
<sequence>MTRNLPNILTHPFKAFRQSPWAISSALPSRIDPSLLIEEENSPYYEPAYFYPARIGEILNDQYQIATKLGHGSRSSVWLARDLHQWRWSNERYVALKINSNNSHARKTAGDVELEVLRHITRANPQHEGWSFVRKLVDSFSVQGISGNHVCLVFEPLRESLGKYCQRFQGRVMPPEIFKIILQEILQALDYLHTECHIIHTDLKPDNIMVRLEDHELLPQNSRDESENPLPQKHCNDGRIIYLSRKEYGPLKDIIGLIEVVDFDLAVQGDILQDGCIQAEVYRAPEVILDRGYTYSADIWSLGVMLWDFLEGRTLFESVDPRIVEVYDDETHISHITSLLGPAPKDFVRHGKRTSMFYTAAGTLKREDLVPSNFSFESTISKFDGEEKSMFISFVKRMIKWKPEERSTAAELLQDPWLHNDYPQI</sequence>
<proteinExistence type="predicted"/>
<dbReference type="GO" id="GO:0004674">
    <property type="term" value="F:protein serine/threonine kinase activity"/>
    <property type="evidence" value="ECO:0007669"/>
    <property type="project" value="UniProtKB-KW"/>
</dbReference>
<reference evidence="10" key="1">
    <citation type="submission" date="2021-07" db="EMBL/GenBank/DDBJ databases">
        <authorList>
            <person name="Branca A.L. A."/>
        </authorList>
    </citation>
    <scope>NUCLEOTIDE SEQUENCE</scope>
</reference>
<dbReference type="EMBL" id="CAJVPA010000189">
    <property type="protein sequence ID" value="CAG8383584.1"/>
    <property type="molecule type" value="Genomic_DNA"/>
</dbReference>
<dbReference type="GO" id="GO:0000245">
    <property type="term" value="P:spliceosomal complex assembly"/>
    <property type="evidence" value="ECO:0007669"/>
    <property type="project" value="TreeGrafter"/>
</dbReference>
<dbReference type="PROSITE" id="PS00108">
    <property type="entry name" value="PROTEIN_KINASE_ST"/>
    <property type="match status" value="1"/>
</dbReference>
<keyword evidence="2" id="KW-0723">Serine/threonine-protein kinase</keyword>
<comment type="catalytic activity">
    <reaction evidence="7">
        <text>L-threonyl-[protein] + ATP = O-phospho-L-threonyl-[protein] + ADP + H(+)</text>
        <dbReference type="Rhea" id="RHEA:46608"/>
        <dbReference type="Rhea" id="RHEA-COMP:11060"/>
        <dbReference type="Rhea" id="RHEA-COMP:11605"/>
        <dbReference type="ChEBI" id="CHEBI:15378"/>
        <dbReference type="ChEBI" id="CHEBI:30013"/>
        <dbReference type="ChEBI" id="CHEBI:30616"/>
        <dbReference type="ChEBI" id="CHEBI:61977"/>
        <dbReference type="ChEBI" id="CHEBI:456216"/>
        <dbReference type="EC" id="2.7.11.1"/>
    </reaction>
</comment>
<evidence type="ECO:0000256" key="4">
    <source>
        <dbReference type="ARBA" id="ARBA00022741"/>
    </source>
</evidence>
<dbReference type="Gene3D" id="3.30.200.20">
    <property type="entry name" value="Phosphorylase Kinase, domain 1"/>
    <property type="match status" value="1"/>
</dbReference>
<evidence type="ECO:0000256" key="1">
    <source>
        <dbReference type="ARBA" id="ARBA00012513"/>
    </source>
</evidence>
<comment type="caution">
    <text evidence="10">The sequence shown here is derived from an EMBL/GenBank/DDBJ whole genome shotgun (WGS) entry which is preliminary data.</text>
</comment>
<evidence type="ECO:0000256" key="7">
    <source>
        <dbReference type="ARBA" id="ARBA00047899"/>
    </source>
</evidence>
<dbReference type="OrthoDB" id="5979581at2759"/>
<evidence type="ECO:0000256" key="5">
    <source>
        <dbReference type="ARBA" id="ARBA00022777"/>
    </source>
</evidence>
<dbReference type="SMART" id="SM00220">
    <property type="entry name" value="S_TKc"/>
    <property type="match status" value="1"/>
</dbReference>